<accession>A0ABR9APH1</accession>
<dbReference type="Proteomes" id="UP000647133">
    <property type="component" value="Unassembled WGS sequence"/>
</dbReference>
<evidence type="ECO:0000313" key="2">
    <source>
        <dbReference type="EMBL" id="MBD8489768.1"/>
    </source>
</evidence>
<keyword evidence="3" id="KW-1185">Reference proteome</keyword>
<evidence type="ECO:0000313" key="3">
    <source>
        <dbReference type="Proteomes" id="UP000647133"/>
    </source>
</evidence>
<dbReference type="RefSeq" id="WP_192010652.1">
    <property type="nucleotide sequence ID" value="NZ_JACYTQ010000004.1"/>
</dbReference>
<dbReference type="PROSITE" id="PS51257">
    <property type="entry name" value="PROKAR_LIPOPROTEIN"/>
    <property type="match status" value="1"/>
</dbReference>
<sequence length="133" mass="14902">MKYLRRLFLAIILTTFMASCSGVESSWSCFGASTPTSFTMDNDGQTTKSVTLYKHNNQLGFDRVGTLEIAANSVKTICLEGEGTIEKGLYIYESGTLHKVYLNQLESQRLKFSETAFRIAIPKQLKDLIDQES</sequence>
<protein>
    <recommendedName>
        <fullName evidence="4">Lipoprotein</fullName>
    </recommendedName>
</protein>
<dbReference type="EMBL" id="JACYTQ010000004">
    <property type="protein sequence ID" value="MBD8489768.1"/>
    <property type="molecule type" value="Genomic_DNA"/>
</dbReference>
<comment type="caution">
    <text evidence="2">The sequence shown here is derived from an EMBL/GenBank/DDBJ whole genome shotgun (WGS) entry which is preliminary data.</text>
</comment>
<evidence type="ECO:0000256" key="1">
    <source>
        <dbReference type="SAM" id="SignalP"/>
    </source>
</evidence>
<evidence type="ECO:0008006" key="4">
    <source>
        <dbReference type="Google" id="ProtNLM"/>
    </source>
</evidence>
<name>A0ABR9APH1_9BACT</name>
<keyword evidence="1" id="KW-0732">Signal</keyword>
<reference evidence="2 3" key="1">
    <citation type="submission" date="2020-09" db="EMBL/GenBank/DDBJ databases">
        <title>Echinicola sp. CAU 1574 isolated from sand of Sido Beach.</title>
        <authorList>
            <person name="Kim W."/>
        </authorList>
    </citation>
    <scope>NUCLEOTIDE SEQUENCE [LARGE SCALE GENOMIC DNA]</scope>
    <source>
        <strain evidence="2 3">CAU 1574</strain>
    </source>
</reference>
<feature type="chain" id="PRO_5046815264" description="Lipoprotein" evidence="1">
    <location>
        <begin position="22"/>
        <end position="133"/>
    </location>
</feature>
<proteinExistence type="predicted"/>
<organism evidence="2 3">
    <name type="scientific">Echinicola arenosa</name>
    <dbReference type="NCBI Taxonomy" id="2774144"/>
    <lineage>
        <taxon>Bacteria</taxon>
        <taxon>Pseudomonadati</taxon>
        <taxon>Bacteroidota</taxon>
        <taxon>Cytophagia</taxon>
        <taxon>Cytophagales</taxon>
        <taxon>Cyclobacteriaceae</taxon>
        <taxon>Echinicola</taxon>
    </lineage>
</organism>
<feature type="signal peptide" evidence="1">
    <location>
        <begin position="1"/>
        <end position="21"/>
    </location>
</feature>
<gene>
    <name evidence="2" type="ORF">IFO69_13505</name>
</gene>